<dbReference type="GO" id="GO:0005634">
    <property type="term" value="C:nucleus"/>
    <property type="evidence" value="ECO:0007669"/>
    <property type="project" value="TreeGrafter"/>
</dbReference>
<dbReference type="OMA" id="GIVFHEC"/>
<dbReference type="InterPro" id="IPR039671">
    <property type="entry name" value="THEMIS"/>
</dbReference>
<accession>A0A8C6VJB3</accession>
<organism evidence="3 4">
    <name type="scientific">Naja naja</name>
    <name type="common">Indian cobra</name>
    <dbReference type="NCBI Taxonomy" id="35670"/>
    <lineage>
        <taxon>Eukaryota</taxon>
        <taxon>Metazoa</taxon>
        <taxon>Chordata</taxon>
        <taxon>Craniata</taxon>
        <taxon>Vertebrata</taxon>
        <taxon>Euteleostomi</taxon>
        <taxon>Lepidosauria</taxon>
        <taxon>Squamata</taxon>
        <taxon>Bifurcata</taxon>
        <taxon>Unidentata</taxon>
        <taxon>Episquamata</taxon>
        <taxon>Toxicofera</taxon>
        <taxon>Serpentes</taxon>
        <taxon>Colubroidea</taxon>
        <taxon>Elapidae</taxon>
        <taxon>Elapinae</taxon>
        <taxon>Naja</taxon>
    </lineage>
</organism>
<dbReference type="PANTHER" id="PTHR15215:SF1">
    <property type="entry name" value="PROTEIN THEMIS"/>
    <property type="match status" value="1"/>
</dbReference>
<name>A0A8C6VJB3_NAJNA</name>
<dbReference type="GO" id="GO:0050852">
    <property type="term" value="P:T cell receptor signaling pathway"/>
    <property type="evidence" value="ECO:0007669"/>
    <property type="project" value="TreeGrafter"/>
</dbReference>
<evidence type="ECO:0000313" key="4">
    <source>
        <dbReference type="Proteomes" id="UP000694559"/>
    </source>
</evidence>
<keyword evidence="4" id="KW-1185">Reference proteome</keyword>
<dbReference type="Pfam" id="PF12736">
    <property type="entry name" value="CABIT"/>
    <property type="match status" value="1"/>
</dbReference>
<dbReference type="GO" id="GO:0005737">
    <property type="term" value="C:cytoplasm"/>
    <property type="evidence" value="ECO:0007669"/>
    <property type="project" value="TreeGrafter"/>
</dbReference>
<sequence length="97" mass="10917">MASRLKNFIHSLDPKSLPRILQIQSGFYDEGFMYEKLGHECCLSTGDVIKVVALEIKKILANNLGSEDVSKQSTTVELPLNYPVVFSRQVSYLLLLN</sequence>
<dbReference type="GeneTree" id="ENSGT00530000063770"/>
<evidence type="ECO:0000259" key="2">
    <source>
        <dbReference type="Pfam" id="PF12736"/>
    </source>
</evidence>
<reference evidence="3" key="2">
    <citation type="submission" date="2025-09" db="UniProtKB">
        <authorList>
            <consortium name="Ensembl"/>
        </authorList>
    </citation>
    <scope>IDENTIFICATION</scope>
</reference>
<comment type="similarity">
    <text evidence="1">Belongs to the themis family.</text>
</comment>
<evidence type="ECO:0000313" key="3">
    <source>
        <dbReference type="Ensembl" id="ENSNNAP00000005811.1"/>
    </source>
</evidence>
<evidence type="ECO:0000256" key="1">
    <source>
        <dbReference type="ARBA" id="ARBA00006414"/>
    </source>
</evidence>
<protein>
    <recommendedName>
        <fullName evidence="2">CABIT domain-containing protein</fullName>
    </recommendedName>
</protein>
<feature type="domain" description="CABIT" evidence="2">
    <location>
        <begin position="17"/>
        <end position="86"/>
    </location>
</feature>
<dbReference type="OrthoDB" id="9030353at2759"/>
<reference evidence="3" key="1">
    <citation type="submission" date="2025-08" db="UniProtKB">
        <authorList>
            <consortium name="Ensembl"/>
        </authorList>
    </citation>
    <scope>IDENTIFICATION</scope>
</reference>
<dbReference type="Ensembl" id="ENSNNAT00000006075.1">
    <property type="protein sequence ID" value="ENSNNAP00000005811.1"/>
    <property type="gene ID" value="ENSNNAG00000003919.1"/>
</dbReference>
<dbReference type="InterPro" id="IPR025946">
    <property type="entry name" value="CABIT_dom"/>
</dbReference>
<dbReference type="Proteomes" id="UP000694559">
    <property type="component" value="Unplaced"/>
</dbReference>
<dbReference type="AlphaFoldDB" id="A0A8C6VJB3"/>
<dbReference type="PANTHER" id="PTHR15215">
    <property type="entry name" value="CABIT DOMAIN-CONTAINING PROTEIN"/>
    <property type="match status" value="1"/>
</dbReference>
<proteinExistence type="inferred from homology"/>